<dbReference type="KEGG" id="svu:B1H20_13100"/>
<dbReference type="Pfam" id="PF00144">
    <property type="entry name" value="Beta-lactamase"/>
    <property type="match status" value="1"/>
</dbReference>
<dbReference type="AlphaFoldDB" id="A0A1V0UB79"/>
<evidence type="ECO:0000259" key="1">
    <source>
        <dbReference type="Pfam" id="PF00144"/>
    </source>
</evidence>
<dbReference type="EMBL" id="CP020570">
    <property type="protein sequence ID" value="ARF62238.1"/>
    <property type="molecule type" value="Genomic_DNA"/>
</dbReference>
<dbReference type="Gene3D" id="3.40.710.10">
    <property type="entry name" value="DD-peptidase/beta-lactamase superfamily"/>
    <property type="match status" value="1"/>
</dbReference>
<dbReference type="STRING" id="1935.B1H20_13100"/>
<feature type="domain" description="Beta-lactamase-related" evidence="1">
    <location>
        <begin position="20"/>
        <end position="355"/>
    </location>
</feature>
<accession>A0A1V0UB79</accession>
<organism evidence="2 3">
    <name type="scientific">Streptomyces violaceoruber</name>
    <dbReference type="NCBI Taxonomy" id="1935"/>
    <lineage>
        <taxon>Bacteria</taxon>
        <taxon>Bacillati</taxon>
        <taxon>Actinomycetota</taxon>
        <taxon>Actinomycetes</taxon>
        <taxon>Kitasatosporales</taxon>
        <taxon>Streptomycetaceae</taxon>
        <taxon>Streptomyces</taxon>
        <taxon>Streptomyces violaceoruber group</taxon>
    </lineage>
</organism>
<evidence type="ECO:0000313" key="3">
    <source>
        <dbReference type="Proteomes" id="UP000192445"/>
    </source>
</evidence>
<dbReference type="InterPro" id="IPR050491">
    <property type="entry name" value="AmpC-like"/>
</dbReference>
<dbReference type="Proteomes" id="UP000192445">
    <property type="component" value="Chromosome"/>
</dbReference>
<evidence type="ECO:0000313" key="2">
    <source>
        <dbReference type="EMBL" id="ARF62238.1"/>
    </source>
</evidence>
<dbReference type="OrthoDB" id="3171327at2"/>
<dbReference type="PANTHER" id="PTHR46825:SF7">
    <property type="entry name" value="D-ALANYL-D-ALANINE CARBOXYPEPTIDASE"/>
    <property type="match status" value="1"/>
</dbReference>
<dbReference type="SUPFAM" id="SSF56601">
    <property type="entry name" value="beta-lactamase/transpeptidase-like"/>
    <property type="match status" value="1"/>
</dbReference>
<reference evidence="2 3" key="1">
    <citation type="submission" date="2017-03" db="EMBL/GenBank/DDBJ databases">
        <title>Complete Genome Sequence of a natural compounds producer, Streptomyces violaceus S21.</title>
        <authorList>
            <person name="Zhong C."/>
            <person name="Zhao Z."/>
            <person name="Fu J."/>
            <person name="Zong G."/>
            <person name="Qin R."/>
            <person name="Cao G."/>
        </authorList>
    </citation>
    <scope>NUCLEOTIDE SEQUENCE [LARGE SCALE GENOMIC DNA]</scope>
    <source>
        <strain evidence="2 3">S21</strain>
    </source>
</reference>
<sequence>MTDTTALPESAAPAEPATARLLAEAAGRIDAPDVVLAVSRNGARTVHTGGGAAPGPVPRERLAHELGSASKPYAGLLLARLVAQGRVRYEDRAADLLAPGFPVHPTVRRITLRHLLTHTSGLPGLPADFYPQAVPRWSTDPYGGYPADRVVRAFLRARPRHRPGTRWHYSNFAVSVLGHTLAAATGTPWEVLLHQQVLAPLRLDATRVRPGPEGTEAVGHRRDGTPVPALDTGGFTAAGAVRATPLDMLTFLEAHTAGTGLGDPESTGPGLTGPGLTGPGLTDPTLAAALAEVRRPVLRRGLRHTHTHTLTWFHHPSPYGPVLFHAGATLGQQAFLGFRPDSGLAVAATATRRVHRADTFVATAYGLLTETP</sequence>
<proteinExistence type="predicted"/>
<name>A0A1V0UB79_STRVN</name>
<dbReference type="RefSeq" id="WP_083192563.1">
    <property type="nucleotide sequence ID" value="NZ_CP020570.1"/>
</dbReference>
<dbReference type="InterPro" id="IPR012338">
    <property type="entry name" value="Beta-lactam/transpept-like"/>
</dbReference>
<dbReference type="InterPro" id="IPR001466">
    <property type="entry name" value="Beta-lactam-related"/>
</dbReference>
<dbReference type="PANTHER" id="PTHR46825">
    <property type="entry name" value="D-ALANYL-D-ALANINE-CARBOXYPEPTIDASE/ENDOPEPTIDASE AMPH"/>
    <property type="match status" value="1"/>
</dbReference>
<protein>
    <submittedName>
        <fullName evidence="2">Penicillin-binding protein</fullName>
    </submittedName>
</protein>
<gene>
    <name evidence="2" type="ORF">B1H20_13100</name>
</gene>